<evidence type="ECO:0000313" key="2">
    <source>
        <dbReference type="EMBL" id="PBL00306.1"/>
    </source>
</evidence>
<sequence length="528" mass="58765">MHRALTIPELVHEIFSHVSTSDLASSVSIVCKQWSDISTEIIWHKLDDLMPLLRLIGEIEVNACPEQGRGHFSTKFTSLYEDWSRFDFLSRHVQVFTLSGASIDYQPALSDIAMLRSGMAFLPRLKELEWYGCEGDTWKSPVFMMHEGVTTFTLSILWGLSNEGYTYTAQCFSFVAARMPRLEYLHIDSMVYRGPDISLLGSALEPVVSLLTSLKSITFPPFTNTFSIIAEMSTLPHITTIIVESRSYSAHIPSFPPGLSCSLPSRLGTLHAPMTFGDATRLLNTNLPHLSDIHLESGQSETPSTVHRLASLISHCCHNLRELQLTSPETSEEFMGSSLDCITIADITPLFSCSAMEALTIVHAFPLLLPDSDIRTLLTRWPALKVLNLNSAPLSFTRGGGNLPLPEWKTLATFARYGTNLVELGLHMNGLVDVPAIKDAYPFAQLDSLIVGTSEIRGSHDEARLLSYILPSGCTIIADPMMDPFVGWEQIIPLISVLWEVREEEREAKKELEKRVVELEAQLASARN</sequence>
<evidence type="ECO:0000313" key="3">
    <source>
        <dbReference type="Proteomes" id="UP000217790"/>
    </source>
</evidence>
<evidence type="ECO:0000259" key="1">
    <source>
        <dbReference type="Pfam" id="PF12937"/>
    </source>
</evidence>
<protein>
    <recommendedName>
        <fullName evidence="1">F-box domain-containing protein</fullName>
    </recommendedName>
</protein>
<keyword evidence="3" id="KW-1185">Reference proteome</keyword>
<reference evidence="3" key="1">
    <citation type="journal article" date="2017" name="Nat. Ecol. Evol.">
        <title>Genome expansion and lineage-specific genetic innovations in the forest pathogenic fungi Armillaria.</title>
        <authorList>
            <person name="Sipos G."/>
            <person name="Prasanna A.N."/>
            <person name="Walter M.C."/>
            <person name="O'Connor E."/>
            <person name="Balint B."/>
            <person name="Krizsan K."/>
            <person name="Kiss B."/>
            <person name="Hess J."/>
            <person name="Varga T."/>
            <person name="Slot J."/>
            <person name="Riley R."/>
            <person name="Boka B."/>
            <person name="Rigling D."/>
            <person name="Barry K."/>
            <person name="Lee J."/>
            <person name="Mihaltcheva S."/>
            <person name="LaButti K."/>
            <person name="Lipzen A."/>
            <person name="Waldron R."/>
            <person name="Moloney N.M."/>
            <person name="Sperisen C."/>
            <person name="Kredics L."/>
            <person name="Vagvoelgyi C."/>
            <person name="Patrignani A."/>
            <person name="Fitzpatrick D."/>
            <person name="Nagy I."/>
            <person name="Doyle S."/>
            <person name="Anderson J.B."/>
            <person name="Grigoriev I.V."/>
            <person name="Gueldener U."/>
            <person name="Muensterkoetter M."/>
            <person name="Nagy L.G."/>
        </authorList>
    </citation>
    <scope>NUCLEOTIDE SEQUENCE [LARGE SCALE GENOMIC DNA]</scope>
    <source>
        <strain evidence="3">Ar21-2</strain>
    </source>
</reference>
<name>A0A2H3DYP1_ARMGA</name>
<dbReference type="InParanoid" id="A0A2H3DYP1"/>
<gene>
    <name evidence="2" type="ORF">ARMGADRAFT_1072670</name>
</gene>
<dbReference type="InterPro" id="IPR001810">
    <property type="entry name" value="F-box_dom"/>
</dbReference>
<dbReference type="SUPFAM" id="SSF81383">
    <property type="entry name" value="F-box domain"/>
    <property type="match status" value="1"/>
</dbReference>
<dbReference type="OrthoDB" id="2447803at2759"/>
<feature type="domain" description="F-box" evidence="1">
    <location>
        <begin position="8"/>
        <end position="47"/>
    </location>
</feature>
<dbReference type="SUPFAM" id="SSF52047">
    <property type="entry name" value="RNI-like"/>
    <property type="match status" value="1"/>
</dbReference>
<proteinExistence type="predicted"/>
<dbReference type="InterPro" id="IPR036047">
    <property type="entry name" value="F-box-like_dom_sf"/>
</dbReference>
<organism evidence="2 3">
    <name type="scientific">Armillaria gallica</name>
    <name type="common">Bulbous honey fungus</name>
    <name type="synonym">Armillaria bulbosa</name>
    <dbReference type="NCBI Taxonomy" id="47427"/>
    <lineage>
        <taxon>Eukaryota</taxon>
        <taxon>Fungi</taxon>
        <taxon>Dikarya</taxon>
        <taxon>Basidiomycota</taxon>
        <taxon>Agaricomycotina</taxon>
        <taxon>Agaricomycetes</taxon>
        <taxon>Agaricomycetidae</taxon>
        <taxon>Agaricales</taxon>
        <taxon>Marasmiineae</taxon>
        <taxon>Physalacriaceae</taxon>
        <taxon>Armillaria</taxon>
    </lineage>
</organism>
<dbReference type="AlphaFoldDB" id="A0A2H3DYP1"/>
<dbReference type="Proteomes" id="UP000217790">
    <property type="component" value="Unassembled WGS sequence"/>
</dbReference>
<dbReference type="STRING" id="47427.A0A2H3DYP1"/>
<dbReference type="InterPro" id="IPR032675">
    <property type="entry name" value="LRR_dom_sf"/>
</dbReference>
<dbReference type="Gene3D" id="1.20.1280.50">
    <property type="match status" value="1"/>
</dbReference>
<dbReference type="EMBL" id="KZ293646">
    <property type="protein sequence ID" value="PBL00306.1"/>
    <property type="molecule type" value="Genomic_DNA"/>
</dbReference>
<dbReference type="Gene3D" id="3.80.10.10">
    <property type="entry name" value="Ribonuclease Inhibitor"/>
    <property type="match status" value="1"/>
</dbReference>
<accession>A0A2H3DYP1</accession>
<dbReference type="Pfam" id="PF12937">
    <property type="entry name" value="F-box-like"/>
    <property type="match status" value="1"/>
</dbReference>
<dbReference type="OMA" id="ISENCQM"/>